<gene>
    <name evidence="7" type="ORF">EWH70_19895</name>
</gene>
<dbReference type="InterPro" id="IPR010610">
    <property type="entry name" value="EryCIII-like_C"/>
</dbReference>
<dbReference type="PANTHER" id="PTHR48050:SF13">
    <property type="entry name" value="STEROL 3-BETA-GLUCOSYLTRANSFERASE UGT80A2"/>
    <property type="match status" value="1"/>
</dbReference>
<evidence type="ECO:0000256" key="3">
    <source>
        <dbReference type="ARBA" id="ARBA00022679"/>
    </source>
</evidence>
<dbReference type="OrthoDB" id="5488434at2"/>
<evidence type="ECO:0000256" key="1">
    <source>
        <dbReference type="ARBA" id="ARBA00006962"/>
    </source>
</evidence>
<dbReference type="NCBIfam" id="TIGR04516">
    <property type="entry name" value="glycosyl_450act"/>
    <property type="match status" value="1"/>
</dbReference>
<dbReference type="InterPro" id="IPR050426">
    <property type="entry name" value="Glycosyltransferase_28"/>
</dbReference>
<sequence length="430" mass="46476">MRVMFVVFGSRSHLTIMVPTAWALRSAGHEVCVASQPNLTGAINDAGLTAVSIGEELDLSESIGAAWRPDGTFPGQTYTLSENRPEKLTWDYVHATFGLFSGMFGEWFGNDAVLDDAVRFARAWKPDLVVWDALTYCGPVVAAACGAAHARMVFGLDYLARMRAVFHRLAAEQPEDLRTDPMAHWLGHRLARYDAGPFTEDMVTGQVSIDPIPAWVQVETDEEAVPRLPIRYLPYGPRATVPALLRTRPQRPRVLLTLGLATRELGLPAPPLGELLEGLGRVDAEVIATLNAEQLSLVGTIPDNVTVFDFVALEVALPTCSAIVHHMGAGSTYSAVEFGVPQLCLRDEVNFWGEHDTARRVVERGAGLALGADELTADAVQQTLTKLLADPSFAEGAAALREETHQAPPPTGIVGALEALADRSRAALTR</sequence>
<dbReference type="InterPro" id="IPR002213">
    <property type="entry name" value="UDP_glucos_trans"/>
</dbReference>
<evidence type="ECO:0000313" key="7">
    <source>
        <dbReference type="EMBL" id="RZQ62513.1"/>
    </source>
</evidence>
<dbReference type="GO" id="GO:0016758">
    <property type="term" value="F:hexosyltransferase activity"/>
    <property type="evidence" value="ECO:0007669"/>
    <property type="project" value="UniProtKB-ARBA"/>
</dbReference>
<comment type="caution">
    <text evidence="7">The sequence shown here is derived from an EMBL/GenBank/DDBJ whole genome shotgun (WGS) entry which is preliminary data.</text>
</comment>
<proteinExistence type="inferred from homology"/>
<dbReference type="Pfam" id="PF21036">
    <property type="entry name" value="EryCIII-like_N"/>
    <property type="match status" value="1"/>
</dbReference>
<keyword evidence="2" id="KW-0328">Glycosyltransferase</keyword>
<accession>A0A4Q7J819</accession>
<dbReference type="Proteomes" id="UP000292003">
    <property type="component" value="Unassembled WGS sequence"/>
</dbReference>
<protein>
    <submittedName>
        <fullName evidence="7">Activator-dependent family glycosyltransferase</fullName>
    </submittedName>
</protein>
<dbReference type="CDD" id="cd03784">
    <property type="entry name" value="GT1_Gtf-like"/>
    <property type="match status" value="1"/>
</dbReference>
<dbReference type="PANTHER" id="PTHR48050">
    <property type="entry name" value="STEROL 3-BETA-GLUCOSYLTRANSFERASE"/>
    <property type="match status" value="1"/>
</dbReference>
<keyword evidence="3 7" id="KW-0808">Transferase</keyword>
<evidence type="ECO:0000313" key="8">
    <source>
        <dbReference type="Proteomes" id="UP000292003"/>
    </source>
</evidence>
<dbReference type="EMBL" id="SFCC01000009">
    <property type="protein sequence ID" value="RZQ62513.1"/>
    <property type="molecule type" value="Genomic_DNA"/>
</dbReference>
<name>A0A4Q7J819_9PSEU</name>
<dbReference type="InterPro" id="IPR030953">
    <property type="entry name" value="Glycosyl_450act"/>
</dbReference>
<reference evidence="7 8" key="1">
    <citation type="submission" date="2019-02" db="EMBL/GenBank/DDBJ databases">
        <title>Draft genome sequence of Amycolatopsis sp. 8-3EHSu isolated from roots of Suaeda maritima.</title>
        <authorList>
            <person name="Duangmal K."/>
            <person name="Chantavorakit T."/>
        </authorList>
    </citation>
    <scope>NUCLEOTIDE SEQUENCE [LARGE SCALE GENOMIC DNA]</scope>
    <source>
        <strain evidence="7 8">8-3EHSu</strain>
    </source>
</reference>
<dbReference type="SUPFAM" id="SSF53756">
    <property type="entry name" value="UDP-Glycosyltransferase/glycogen phosphorylase"/>
    <property type="match status" value="1"/>
</dbReference>
<dbReference type="AlphaFoldDB" id="A0A4Q7J819"/>
<evidence type="ECO:0000259" key="5">
    <source>
        <dbReference type="Pfam" id="PF06722"/>
    </source>
</evidence>
<dbReference type="Gene3D" id="3.40.50.2000">
    <property type="entry name" value="Glycogen Phosphorylase B"/>
    <property type="match status" value="2"/>
</dbReference>
<comment type="similarity">
    <text evidence="1">Belongs to the glycosyltransferase 28 family.</text>
</comment>
<keyword evidence="8" id="KW-1185">Reference proteome</keyword>
<dbReference type="Pfam" id="PF06722">
    <property type="entry name" value="EryCIII-like_C"/>
    <property type="match status" value="1"/>
</dbReference>
<dbReference type="InterPro" id="IPR048284">
    <property type="entry name" value="EryCIII-like_N"/>
</dbReference>
<evidence type="ECO:0000256" key="2">
    <source>
        <dbReference type="ARBA" id="ARBA00022676"/>
    </source>
</evidence>
<feature type="domain" description="Erythromycin biosynthesis protein CIII-like C-terminal" evidence="5">
    <location>
        <begin position="274"/>
        <end position="420"/>
    </location>
</feature>
<organism evidence="7 8">
    <name type="scientific">Amycolatopsis suaedae</name>
    <dbReference type="NCBI Taxonomy" id="2510978"/>
    <lineage>
        <taxon>Bacteria</taxon>
        <taxon>Bacillati</taxon>
        <taxon>Actinomycetota</taxon>
        <taxon>Actinomycetes</taxon>
        <taxon>Pseudonocardiales</taxon>
        <taxon>Pseudonocardiaceae</taxon>
        <taxon>Amycolatopsis</taxon>
    </lineage>
</organism>
<dbReference type="GO" id="GO:0017000">
    <property type="term" value="P:antibiotic biosynthetic process"/>
    <property type="evidence" value="ECO:0007669"/>
    <property type="project" value="UniProtKB-KW"/>
</dbReference>
<keyword evidence="4" id="KW-0045">Antibiotic biosynthesis</keyword>
<evidence type="ECO:0000256" key="4">
    <source>
        <dbReference type="ARBA" id="ARBA00023194"/>
    </source>
</evidence>
<dbReference type="GO" id="GO:0008194">
    <property type="term" value="F:UDP-glycosyltransferase activity"/>
    <property type="evidence" value="ECO:0007669"/>
    <property type="project" value="InterPro"/>
</dbReference>
<feature type="domain" description="Erythromycin biosynthesis protein CIII-like N-terminal" evidence="6">
    <location>
        <begin position="22"/>
        <end position="259"/>
    </location>
</feature>
<evidence type="ECO:0000259" key="6">
    <source>
        <dbReference type="Pfam" id="PF21036"/>
    </source>
</evidence>